<evidence type="ECO:0000313" key="3">
    <source>
        <dbReference type="Proteomes" id="UP000295172"/>
    </source>
</evidence>
<evidence type="ECO:0000313" key="2">
    <source>
        <dbReference type="EMBL" id="TDD25833.1"/>
    </source>
</evidence>
<dbReference type="PANTHER" id="PTHR13812:SF19">
    <property type="entry name" value="KETIMINE REDUCTASE MU-CRYSTALLIN"/>
    <property type="match status" value="1"/>
</dbReference>
<keyword evidence="3" id="KW-1185">Reference proteome</keyword>
<dbReference type="InterPro" id="IPR036291">
    <property type="entry name" value="NAD(P)-bd_dom_sf"/>
</dbReference>
<dbReference type="Pfam" id="PF02423">
    <property type="entry name" value="OCD_Mu_crystall"/>
    <property type="match status" value="1"/>
</dbReference>
<accession>A0A4R4X636</accession>
<feature type="region of interest" description="Disordered" evidence="1">
    <location>
        <begin position="1"/>
        <end position="22"/>
    </location>
</feature>
<comment type="caution">
    <text evidence="2">The sequence shown here is derived from an EMBL/GenBank/DDBJ whole genome shotgun (WGS) entry which is preliminary data.</text>
</comment>
<organism evidence="2 3">
    <name type="scientific">Kribbella turkmenica</name>
    <dbReference type="NCBI Taxonomy" id="2530375"/>
    <lineage>
        <taxon>Bacteria</taxon>
        <taxon>Bacillati</taxon>
        <taxon>Actinomycetota</taxon>
        <taxon>Actinomycetes</taxon>
        <taxon>Propionibacteriales</taxon>
        <taxon>Kribbellaceae</taxon>
        <taxon>Kribbella</taxon>
    </lineage>
</organism>
<dbReference type="PIRSF" id="PIRSF001439">
    <property type="entry name" value="CryM"/>
    <property type="match status" value="1"/>
</dbReference>
<name>A0A4R4X636_9ACTN</name>
<reference evidence="2 3" key="1">
    <citation type="submission" date="2019-02" db="EMBL/GenBank/DDBJ databases">
        <title>Draft genome sequences of novel Actinobacteria.</title>
        <authorList>
            <person name="Sahin N."/>
            <person name="Ay H."/>
            <person name="Saygin H."/>
        </authorList>
    </citation>
    <scope>NUCLEOTIDE SEQUENCE [LARGE SCALE GENOMIC DNA]</scope>
    <source>
        <strain evidence="2 3">16K104</strain>
    </source>
</reference>
<sequence length="357" mass="36821">MPPARNCGIHRSRKYSGQTSFGRRATSISRSLCASATTASRCRSSIGSLSVGGVQRNVGAVRVLRSEDVRRAVPMSTAVDAVRDAFREVAAGHFVLPARQIFGDGAVLVMSAYHSPTGTAVVKKIGIALDQVPAIRATVIWTGGGRQLVADGTSITTLRTGAVVGVATDLLAPADASRLTLIGTGAQAPDQVRAVLAVRRIAAVTVTGRSADRAAALGTALADEFPGVEFTPSTSIDDAIADADIVCCATSSSTPLFDADALPERVHVNAIGAFRPTMRELPRELLATASVVMVDQEEAALEESGEIIDAVCSGALTDLLELGPALSRPPAPTGRTVFKSVGIGAQDWAIAAALARA</sequence>
<dbReference type="InterPro" id="IPR003462">
    <property type="entry name" value="ODC_Mu_crystall"/>
</dbReference>
<dbReference type="AlphaFoldDB" id="A0A4R4X636"/>
<evidence type="ECO:0000256" key="1">
    <source>
        <dbReference type="SAM" id="MobiDB-lite"/>
    </source>
</evidence>
<dbReference type="Gene3D" id="3.40.50.720">
    <property type="entry name" value="NAD(P)-binding Rossmann-like Domain"/>
    <property type="match status" value="1"/>
</dbReference>
<dbReference type="GO" id="GO:0005737">
    <property type="term" value="C:cytoplasm"/>
    <property type="evidence" value="ECO:0007669"/>
    <property type="project" value="TreeGrafter"/>
</dbReference>
<proteinExistence type="predicted"/>
<protein>
    <submittedName>
        <fullName evidence="2">Ornithine cyclodeaminase family protein</fullName>
    </submittedName>
</protein>
<dbReference type="EMBL" id="SMKR01000052">
    <property type="protein sequence ID" value="TDD25833.1"/>
    <property type="molecule type" value="Genomic_DNA"/>
</dbReference>
<dbReference type="OrthoDB" id="3814544at2"/>
<dbReference type="Gene3D" id="3.30.1780.10">
    <property type="entry name" value="ornithine cyclodeaminase, domain 1"/>
    <property type="match status" value="1"/>
</dbReference>
<dbReference type="PANTHER" id="PTHR13812">
    <property type="entry name" value="KETIMINE REDUCTASE MU-CRYSTALLIN"/>
    <property type="match status" value="1"/>
</dbReference>
<dbReference type="Proteomes" id="UP000295172">
    <property type="component" value="Unassembled WGS sequence"/>
</dbReference>
<gene>
    <name evidence="2" type="ORF">E1218_14285</name>
</gene>
<dbReference type="SUPFAM" id="SSF51735">
    <property type="entry name" value="NAD(P)-binding Rossmann-fold domains"/>
    <property type="match status" value="1"/>
</dbReference>
<dbReference type="InterPro" id="IPR023401">
    <property type="entry name" value="ODC_N"/>
</dbReference>